<feature type="transmembrane region" description="Helical" evidence="4">
    <location>
        <begin position="341"/>
        <end position="363"/>
    </location>
</feature>
<feature type="transmembrane region" description="Helical" evidence="4">
    <location>
        <begin position="105"/>
        <end position="123"/>
    </location>
</feature>
<sequence>MADVEDGAPLLDKQRSIAAESAKLEAHYHETQEIANLRLWWGLCYANAMGVCGIVLVALGSTLSSLAEDCGTTATAVGTVFIARGVGAITGALSSARLYAPPRRGNHIMVVVLLALSAVLLYMPFVHDVWVLHVTWFLMGLCTATLDTGCQIMTRKVHGVHAGPWLGANTVCFAIAGALVPLIEIITGELFAQYATLATISVLNAAALYAAPHPETPEIKAQLPPRVGANGKGDKAPKGPYHLEFLFGCTVFWLIGGKVDTTSYITTYVRQTGVVSSSKASVALLLLWIMITIGRLVGLQDQINLKKQPTRAIFVHLTAWLFTGTFGMLLTTIFPNSGVCFWLGLSLYGLGNGPCVGYCYDLVNRMTIATEEGMSIVMFGLNFGASLVPYLTTVFWDYTGVGADILIWTTLVSMFVPMPLLVAAAYVGKISTPLSGGEFSPMLKK</sequence>
<dbReference type="Pfam" id="PF07690">
    <property type="entry name" value="MFS_1"/>
    <property type="match status" value="1"/>
</dbReference>
<organism evidence="5 6">
    <name type="scientific">Aureococcus anophagefferens</name>
    <name type="common">Harmful bloom alga</name>
    <dbReference type="NCBI Taxonomy" id="44056"/>
    <lineage>
        <taxon>Eukaryota</taxon>
        <taxon>Sar</taxon>
        <taxon>Stramenopiles</taxon>
        <taxon>Ochrophyta</taxon>
        <taxon>Pelagophyceae</taxon>
        <taxon>Pelagomonadales</taxon>
        <taxon>Pelagomonadaceae</taxon>
        <taxon>Aureococcus</taxon>
    </lineage>
</organism>
<evidence type="ECO:0000256" key="4">
    <source>
        <dbReference type="SAM" id="Phobius"/>
    </source>
</evidence>
<feature type="transmembrane region" description="Helical" evidence="4">
    <location>
        <begin position="162"/>
        <end position="185"/>
    </location>
</feature>
<dbReference type="SUPFAM" id="SSF103473">
    <property type="entry name" value="MFS general substrate transporter"/>
    <property type="match status" value="1"/>
</dbReference>
<keyword evidence="1 4" id="KW-0812">Transmembrane</keyword>
<feature type="transmembrane region" description="Helical" evidence="4">
    <location>
        <begin position="279"/>
        <end position="299"/>
    </location>
</feature>
<feature type="transmembrane region" description="Helical" evidence="4">
    <location>
        <begin position="311"/>
        <end position="335"/>
    </location>
</feature>
<keyword evidence="2 4" id="KW-1133">Transmembrane helix</keyword>
<dbReference type="InterPro" id="IPR011701">
    <property type="entry name" value="MFS"/>
</dbReference>
<dbReference type="Proteomes" id="UP001363151">
    <property type="component" value="Unassembled WGS sequence"/>
</dbReference>
<dbReference type="PANTHER" id="PTHR23121">
    <property type="entry name" value="SODIUM-DEPENDENT GLUCOSE TRANSPORTER 1"/>
    <property type="match status" value="1"/>
</dbReference>
<reference evidence="5 6" key="1">
    <citation type="submission" date="2024-03" db="EMBL/GenBank/DDBJ databases">
        <title>Aureococcus anophagefferens CCMP1851 and Kratosvirus quantuckense: Draft genome of a second virus-susceptible host strain in the model system.</title>
        <authorList>
            <person name="Chase E."/>
            <person name="Truchon A.R."/>
            <person name="Schepens W."/>
            <person name="Wilhelm S.W."/>
        </authorList>
    </citation>
    <scope>NUCLEOTIDE SEQUENCE [LARGE SCALE GENOMIC DNA]</scope>
    <source>
        <strain evidence="5 6">CCMP1851</strain>
    </source>
</reference>
<feature type="transmembrane region" description="Helical" evidence="4">
    <location>
        <begin position="375"/>
        <end position="393"/>
    </location>
</feature>
<accession>A0ABR1FGW8</accession>
<protein>
    <recommendedName>
        <fullName evidence="7">Major facilitator superfamily (MFS) profile domain-containing protein</fullName>
    </recommendedName>
</protein>
<feature type="transmembrane region" description="Helical" evidence="4">
    <location>
        <begin position="39"/>
        <end position="61"/>
    </location>
</feature>
<keyword evidence="6" id="KW-1185">Reference proteome</keyword>
<dbReference type="EMBL" id="JBBJCI010000427">
    <property type="protein sequence ID" value="KAK7230587.1"/>
    <property type="molecule type" value="Genomic_DNA"/>
</dbReference>
<dbReference type="PANTHER" id="PTHR23121:SF9">
    <property type="entry name" value="SODIUM-DEPENDENT GLUCOSE TRANSPORTER 1"/>
    <property type="match status" value="1"/>
</dbReference>
<evidence type="ECO:0000256" key="3">
    <source>
        <dbReference type="ARBA" id="ARBA00023136"/>
    </source>
</evidence>
<dbReference type="InterPro" id="IPR036259">
    <property type="entry name" value="MFS_trans_sf"/>
</dbReference>
<dbReference type="Gene3D" id="1.20.1250.20">
    <property type="entry name" value="MFS general substrate transporter like domains"/>
    <property type="match status" value="1"/>
</dbReference>
<evidence type="ECO:0008006" key="7">
    <source>
        <dbReference type="Google" id="ProtNLM"/>
    </source>
</evidence>
<evidence type="ECO:0000256" key="2">
    <source>
        <dbReference type="ARBA" id="ARBA00022989"/>
    </source>
</evidence>
<name>A0ABR1FGW8_AURAN</name>
<gene>
    <name evidence="5" type="ORF">SO694_00079171</name>
</gene>
<proteinExistence type="predicted"/>
<evidence type="ECO:0000313" key="6">
    <source>
        <dbReference type="Proteomes" id="UP001363151"/>
    </source>
</evidence>
<feature type="transmembrane region" description="Helical" evidence="4">
    <location>
        <begin position="73"/>
        <end position="93"/>
    </location>
</feature>
<comment type="caution">
    <text evidence="5">The sequence shown here is derived from an EMBL/GenBank/DDBJ whole genome shotgun (WGS) entry which is preliminary data.</text>
</comment>
<feature type="transmembrane region" description="Helical" evidence="4">
    <location>
        <begin position="191"/>
        <end position="211"/>
    </location>
</feature>
<evidence type="ECO:0000256" key="1">
    <source>
        <dbReference type="ARBA" id="ARBA00022692"/>
    </source>
</evidence>
<keyword evidence="3 4" id="KW-0472">Membrane</keyword>
<evidence type="ECO:0000313" key="5">
    <source>
        <dbReference type="EMBL" id="KAK7230587.1"/>
    </source>
</evidence>
<feature type="transmembrane region" description="Helical" evidence="4">
    <location>
        <begin position="405"/>
        <end position="427"/>
    </location>
</feature>